<dbReference type="SUPFAM" id="SSF53335">
    <property type="entry name" value="S-adenosyl-L-methionine-dependent methyltransferases"/>
    <property type="match status" value="1"/>
</dbReference>
<gene>
    <name evidence="1" type="ORF">A3D49_02010</name>
</gene>
<dbReference type="InterPro" id="IPR029063">
    <property type="entry name" value="SAM-dependent_MTases_sf"/>
</dbReference>
<dbReference type="Gene3D" id="3.40.50.150">
    <property type="entry name" value="Vaccinia Virus protein VP39"/>
    <property type="match status" value="1"/>
</dbReference>
<sequence length="187" mass="21160">MLKLKYFIKKLLASVGLYHPSLGIKISSEAKGKVLLEHIRPEHKVFVETGTYNGDMIARMKPYFEKIYSIELDLTLYQKAVDRFKNDPNIVLLNGDSADEINKVLPELKNPALFWLDAHGRGSITADNSPIIGELYAIFAHPIKEHSILIDDARHFDRDTIRTMKSLANAHGYAFAIKHGIFILNGK</sequence>
<name>A0A1G2THS2_9BACT</name>
<comment type="caution">
    <text evidence="1">The sequence shown here is derived from an EMBL/GenBank/DDBJ whole genome shotgun (WGS) entry which is preliminary data.</text>
</comment>
<dbReference type="AlphaFoldDB" id="A0A1G2THS2"/>
<evidence type="ECO:0000313" key="2">
    <source>
        <dbReference type="Proteomes" id="UP000177279"/>
    </source>
</evidence>
<reference evidence="1 2" key="1">
    <citation type="journal article" date="2016" name="Nat. Commun.">
        <title>Thousands of microbial genomes shed light on interconnected biogeochemical processes in an aquifer system.</title>
        <authorList>
            <person name="Anantharaman K."/>
            <person name="Brown C.T."/>
            <person name="Hug L.A."/>
            <person name="Sharon I."/>
            <person name="Castelle C.J."/>
            <person name="Probst A.J."/>
            <person name="Thomas B.C."/>
            <person name="Singh A."/>
            <person name="Wilkins M.J."/>
            <person name="Karaoz U."/>
            <person name="Brodie E.L."/>
            <person name="Williams K.H."/>
            <person name="Hubbard S.S."/>
            <person name="Banfield J.F."/>
        </authorList>
    </citation>
    <scope>NUCLEOTIDE SEQUENCE [LARGE SCALE GENOMIC DNA]</scope>
</reference>
<evidence type="ECO:0000313" key="1">
    <source>
        <dbReference type="EMBL" id="OHA96864.1"/>
    </source>
</evidence>
<evidence type="ECO:0008006" key="3">
    <source>
        <dbReference type="Google" id="ProtNLM"/>
    </source>
</evidence>
<proteinExistence type="predicted"/>
<protein>
    <recommendedName>
        <fullName evidence="3">Methyltransferase FkbM domain-containing protein</fullName>
    </recommendedName>
</protein>
<organism evidence="1 2">
    <name type="scientific">Candidatus Zambryskibacteria bacterium RIFCSPHIGHO2_02_FULL_43_37</name>
    <dbReference type="NCBI Taxonomy" id="1802749"/>
    <lineage>
        <taxon>Bacteria</taxon>
        <taxon>Candidatus Zambryskiibacteriota</taxon>
    </lineage>
</organism>
<dbReference type="Proteomes" id="UP000177279">
    <property type="component" value="Unassembled WGS sequence"/>
</dbReference>
<dbReference type="EMBL" id="MHVS01000003">
    <property type="protein sequence ID" value="OHA96864.1"/>
    <property type="molecule type" value="Genomic_DNA"/>
</dbReference>
<accession>A0A1G2THS2</accession>